<evidence type="ECO:0000259" key="1">
    <source>
        <dbReference type="Pfam" id="PF25250"/>
    </source>
</evidence>
<dbReference type="InterPro" id="IPR054845">
    <property type="entry name" value="Exosporium_prot_C"/>
</dbReference>
<organism evidence="2 3">
    <name type="scientific">Clostridium formicaceticum</name>
    <dbReference type="NCBI Taxonomy" id="1497"/>
    <lineage>
        <taxon>Bacteria</taxon>
        <taxon>Bacillati</taxon>
        <taxon>Bacillota</taxon>
        <taxon>Clostridia</taxon>
        <taxon>Eubacteriales</taxon>
        <taxon>Clostridiaceae</taxon>
        <taxon>Clostridium</taxon>
    </lineage>
</organism>
<evidence type="ECO:0000313" key="2">
    <source>
        <dbReference type="EMBL" id="ARE87456.1"/>
    </source>
</evidence>
<dbReference type="InterPro" id="IPR057174">
    <property type="entry name" value="DUF7852"/>
</dbReference>
<sequence>MLYKQSIKKQPNVVVAKYPKKEVCPPKKSDCVKVSNGSISTCENTPTPITAVTSGAVVKVPVVLAELTVQIDVSSIIDLPEKALEIKDIKKRLKITQCLLLQNTNKLFIKGFVRKNIEYATCDCANDQGFCGNIRHCTVDVPFECTTPVTFNGANPLPVIGTTREEFEYFRREDLKQPKFADKDELLSGDFSEFNQISTEFFNELPFCELISSRIVEFDEFLNRKRPEKSKLPFEEKYFDKIEEKMVIFVTLKVLQNQQVAVPAVDMVEDADCGC</sequence>
<proteinExistence type="predicted"/>
<dbReference type="AlphaFoldDB" id="A0AAC9RI31"/>
<dbReference type="EMBL" id="CP020559">
    <property type="protein sequence ID" value="ARE87456.1"/>
    <property type="molecule type" value="Genomic_DNA"/>
</dbReference>
<reference evidence="2 3" key="1">
    <citation type="submission" date="2017-03" db="EMBL/GenBank/DDBJ databases">
        <title>Complete sequence of Clostridium formicaceticum DSM 92.</title>
        <authorList>
            <person name="Poehlein A."/>
            <person name="Karl M."/>
            <person name="Bengelsdorf F.R."/>
            <person name="Duerre P."/>
            <person name="Daniel R."/>
        </authorList>
    </citation>
    <scope>NUCLEOTIDE SEQUENCE [LARGE SCALE GENOMIC DNA]</scope>
    <source>
        <strain evidence="2 3">DSM 92</strain>
    </source>
</reference>
<gene>
    <name evidence="2" type="ORF">CLFO_18560</name>
</gene>
<evidence type="ECO:0000313" key="3">
    <source>
        <dbReference type="Proteomes" id="UP000192478"/>
    </source>
</evidence>
<dbReference type="NCBIfam" id="NF045794">
    <property type="entry name" value="CsxC_fam"/>
    <property type="match status" value="1"/>
</dbReference>
<feature type="domain" description="DUF7852" evidence="1">
    <location>
        <begin position="52"/>
        <end position="126"/>
    </location>
</feature>
<dbReference type="Pfam" id="PF25250">
    <property type="entry name" value="DUF7852"/>
    <property type="match status" value="1"/>
</dbReference>
<accession>A0AAC9RI31</accession>
<name>A0AAC9RI31_9CLOT</name>
<dbReference type="RefSeq" id="WP_081562017.1">
    <property type="nucleotide sequence ID" value="NZ_CP017603.1"/>
</dbReference>
<protein>
    <recommendedName>
        <fullName evidence="1">DUF7852 domain-containing protein</fullName>
    </recommendedName>
</protein>
<dbReference type="Proteomes" id="UP000192478">
    <property type="component" value="Chromosome"/>
</dbReference>